<dbReference type="KEGG" id="ebm:SG0102_23430"/>
<dbReference type="SUPFAM" id="SSF52540">
    <property type="entry name" value="P-loop containing nucleoside triphosphate hydrolases"/>
    <property type="match status" value="1"/>
</dbReference>
<protein>
    <submittedName>
        <fullName evidence="1">Abortive infection protein</fullName>
    </submittedName>
</protein>
<evidence type="ECO:0000313" key="2">
    <source>
        <dbReference type="Proteomes" id="UP000268059"/>
    </source>
</evidence>
<dbReference type="InParanoid" id="A0A3G9JWG6"/>
<dbReference type="EMBL" id="AP019309">
    <property type="protein sequence ID" value="BBH27409.1"/>
    <property type="molecule type" value="Genomic_DNA"/>
</dbReference>
<dbReference type="PANTHER" id="PTHR40396">
    <property type="entry name" value="ATPASE-LIKE PROTEIN"/>
    <property type="match status" value="1"/>
</dbReference>
<dbReference type="Gene3D" id="3.40.50.300">
    <property type="entry name" value="P-loop containing nucleotide triphosphate hydrolases"/>
    <property type="match status" value="1"/>
</dbReference>
<keyword evidence="2" id="KW-1185">Reference proteome</keyword>
<dbReference type="PANTHER" id="PTHR40396:SF1">
    <property type="entry name" value="ATPASE AAA-TYPE CORE DOMAIN-CONTAINING PROTEIN"/>
    <property type="match status" value="1"/>
</dbReference>
<dbReference type="OrthoDB" id="9809324at2"/>
<name>A0A3G9JWG6_9FIRM</name>
<reference evidence="1 2" key="1">
    <citation type="submission" date="2018-11" db="EMBL/GenBank/DDBJ databases">
        <title>Novel Erysipelotrichaceae bacterium isolated from small intestine of a swine.</title>
        <authorList>
            <person name="Kim J.S."/>
            <person name="Choe H."/>
            <person name="Lee Y.R."/>
            <person name="Kim K.M."/>
            <person name="Park D.S."/>
        </authorList>
    </citation>
    <scope>NUCLEOTIDE SEQUENCE [LARGE SCALE GENOMIC DNA]</scope>
    <source>
        <strain evidence="1 2">SG0102</strain>
    </source>
</reference>
<accession>A0A3G9JWG6</accession>
<gene>
    <name evidence="1" type="ORF">SG0102_23430</name>
</gene>
<organism evidence="1 2">
    <name type="scientific">Intestinibaculum porci</name>
    <dbReference type="NCBI Taxonomy" id="2487118"/>
    <lineage>
        <taxon>Bacteria</taxon>
        <taxon>Bacillati</taxon>
        <taxon>Bacillota</taxon>
        <taxon>Erysipelotrichia</taxon>
        <taxon>Erysipelotrichales</taxon>
        <taxon>Erysipelotrichaceae</taxon>
        <taxon>Intestinibaculum</taxon>
    </lineage>
</organism>
<sequence length="446" mass="52445">MKVYLLNLKVNGIKSIEKEVELSFYNKRISKNFDPEDYRIKAIYGENGSGKTALITAIKIVQDMFLNTHYLMQENTQILLDELINKKMKKMCVELEILFRMKSNKIEVYKYEIVLSKNTLDSYIISYESLWHKNGNTPTNNYHEIYTVHDGEISKIKSEDYYTKLIKDKTTNLLKIQPLALEAGLLLIGGNGDLEKINSFQYHIINLMIFFLTTSIFLNEEDQHSYYSLIKKIKNNEVNLLNKEKGILNDFIDYYVTKNHYYVAKESFDKFQHKIKYMTRFISIFKKDLIDIEIEKREDKNYYDCELVFVYPDYRISLEFESTGIKRLTKLYECLNDADHEKIVFVDEIDTNINSIYLKKLIDYFIRYGKGQLCMTLHSLEPMEVLKENKLSIDFLTTNGIKTWIPHGNASPENFYRFGMVDGLPLNIDAEDFLGVFDSDEGESDE</sequence>
<dbReference type="InterPro" id="IPR027417">
    <property type="entry name" value="P-loop_NTPase"/>
</dbReference>
<dbReference type="RefSeq" id="WP_125120134.1">
    <property type="nucleotide sequence ID" value="NZ_AP019309.1"/>
</dbReference>
<evidence type="ECO:0000313" key="1">
    <source>
        <dbReference type="EMBL" id="BBH27409.1"/>
    </source>
</evidence>
<dbReference type="AlphaFoldDB" id="A0A3G9JWG6"/>
<dbReference type="Proteomes" id="UP000268059">
    <property type="component" value="Chromosome"/>
</dbReference>
<proteinExistence type="predicted"/>